<protein>
    <submittedName>
        <fullName evidence="1">Uncharacterized protein</fullName>
    </submittedName>
</protein>
<name>A0A2K3P1G0_TRIPR</name>
<reference evidence="1 2" key="2">
    <citation type="journal article" date="2017" name="Front. Plant Sci.">
        <title>Gene Classification and Mining of Molecular Markers Useful in Red Clover (Trifolium pratense) Breeding.</title>
        <authorList>
            <person name="Istvanek J."/>
            <person name="Dluhosova J."/>
            <person name="Dluhos P."/>
            <person name="Patkova L."/>
            <person name="Nedelnik J."/>
            <person name="Repkova J."/>
        </authorList>
    </citation>
    <scope>NUCLEOTIDE SEQUENCE [LARGE SCALE GENOMIC DNA]</scope>
    <source>
        <strain evidence="2">cv. Tatra</strain>
        <tissue evidence="1">Young leaves</tissue>
    </source>
</reference>
<reference evidence="1 2" key="1">
    <citation type="journal article" date="2014" name="Am. J. Bot.">
        <title>Genome assembly and annotation for red clover (Trifolium pratense; Fabaceae).</title>
        <authorList>
            <person name="Istvanek J."/>
            <person name="Jaros M."/>
            <person name="Krenek A."/>
            <person name="Repkova J."/>
        </authorList>
    </citation>
    <scope>NUCLEOTIDE SEQUENCE [LARGE SCALE GENOMIC DNA]</scope>
    <source>
        <strain evidence="2">cv. Tatra</strain>
        <tissue evidence="1">Young leaves</tissue>
    </source>
</reference>
<organism evidence="1 2">
    <name type="scientific">Trifolium pratense</name>
    <name type="common">Red clover</name>
    <dbReference type="NCBI Taxonomy" id="57577"/>
    <lineage>
        <taxon>Eukaryota</taxon>
        <taxon>Viridiplantae</taxon>
        <taxon>Streptophyta</taxon>
        <taxon>Embryophyta</taxon>
        <taxon>Tracheophyta</taxon>
        <taxon>Spermatophyta</taxon>
        <taxon>Magnoliopsida</taxon>
        <taxon>eudicotyledons</taxon>
        <taxon>Gunneridae</taxon>
        <taxon>Pentapetalae</taxon>
        <taxon>rosids</taxon>
        <taxon>fabids</taxon>
        <taxon>Fabales</taxon>
        <taxon>Fabaceae</taxon>
        <taxon>Papilionoideae</taxon>
        <taxon>50 kb inversion clade</taxon>
        <taxon>NPAAA clade</taxon>
        <taxon>Hologalegina</taxon>
        <taxon>IRL clade</taxon>
        <taxon>Trifolieae</taxon>
        <taxon>Trifolium</taxon>
    </lineage>
</organism>
<comment type="caution">
    <text evidence="1">The sequence shown here is derived from an EMBL/GenBank/DDBJ whole genome shotgun (WGS) entry which is preliminary data.</text>
</comment>
<sequence>MHKLTITITQPTKQKKGIFAATKLTSTLHFSSATQNWVSTTTKDHMSAAAAAADFVVVGEHHTMRLISIKV</sequence>
<gene>
    <name evidence="1" type="ORF">L195_g005681</name>
</gene>
<accession>A0A2K3P1G0</accession>
<evidence type="ECO:0000313" key="1">
    <source>
        <dbReference type="EMBL" id="PNY09136.1"/>
    </source>
</evidence>
<dbReference type="AlphaFoldDB" id="A0A2K3P1G0"/>
<dbReference type="EMBL" id="ASHM01002951">
    <property type="protein sequence ID" value="PNY09136.1"/>
    <property type="molecule type" value="Genomic_DNA"/>
</dbReference>
<proteinExistence type="predicted"/>
<evidence type="ECO:0000313" key="2">
    <source>
        <dbReference type="Proteomes" id="UP000236291"/>
    </source>
</evidence>
<dbReference type="Proteomes" id="UP000236291">
    <property type="component" value="Unassembled WGS sequence"/>
</dbReference>